<dbReference type="Proteomes" id="UP000233491">
    <property type="component" value="Unassembled WGS sequence"/>
</dbReference>
<evidence type="ECO:0000313" key="4">
    <source>
        <dbReference type="Proteomes" id="UP000233491"/>
    </source>
</evidence>
<evidence type="ECO:0000313" key="3">
    <source>
        <dbReference type="EMBL" id="PKR90228.1"/>
    </source>
</evidence>
<feature type="transmembrane region" description="Helical" evidence="1">
    <location>
        <begin position="41"/>
        <end position="64"/>
    </location>
</feature>
<feature type="transmembrane region" description="Helical" evidence="1">
    <location>
        <begin position="70"/>
        <end position="89"/>
    </location>
</feature>
<organism evidence="3 4">
    <name type="scientific">Pleomorphomonas diazotrophica</name>
    <dbReference type="NCBI Taxonomy" id="1166257"/>
    <lineage>
        <taxon>Bacteria</taxon>
        <taxon>Pseudomonadati</taxon>
        <taxon>Pseudomonadota</taxon>
        <taxon>Alphaproteobacteria</taxon>
        <taxon>Hyphomicrobiales</taxon>
        <taxon>Pleomorphomonadaceae</taxon>
        <taxon>Pleomorphomonas</taxon>
    </lineage>
</organism>
<keyword evidence="4" id="KW-1185">Reference proteome</keyword>
<feature type="domain" description="DUF6867" evidence="2">
    <location>
        <begin position="11"/>
        <end position="113"/>
    </location>
</feature>
<accession>A0A1I4R3I5</accession>
<keyword evidence="1" id="KW-0472">Membrane</keyword>
<dbReference type="EMBL" id="PJNW01000002">
    <property type="protein sequence ID" value="PKR90228.1"/>
    <property type="molecule type" value="Genomic_DNA"/>
</dbReference>
<dbReference type="RefSeq" id="WP_101287323.1">
    <property type="nucleotide sequence ID" value="NZ_FOUQ01000001.1"/>
</dbReference>
<name>A0A1I4R3I5_9HYPH</name>
<dbReference type="AlphaFoldDB" id="A0A1I4R3I5"/>
<comment type="caution">
    <text evidence="3">The sequence shown here is derived from an EMBL/GenBank/DDBJ whole genome shotgun (WGS) entry which is preliminary data.</text>
</comment>
<proteinExistence type="predicted"/>
<dbReference type="Pfam" id="PF21741">
    <property type="entry name" value="DUF6867"/>
    <property type="match status" value="1"/>
</dbReference>
<dbReference type="OrthoDB" id="9806174at2"/>
<feature type="transmembrane region" description="Helical" evidence="1">
    <location>
        <begin position="12"/>
        <end position="29"/>
    </location>
</feature>
<gene>
    <name evidence="3" type="ORF">CXZ10_02230</name>
</gene>
<keyword evidence="1" id="KW-1133">Transmembrane helix</keyword>
<keyword evidence="1" id="KW-0812">Transmembrane</keyword>
<evidence type="ECO:0000256" key="1">
    <source>
        <dbReference type="SAM" id="Phobius"/>
    </source>
</evidence>
<evidence type="ECO:0000259" key="2">
    <source>
        <dbReference type="Pfam" id="PF21741"/>
    </source>
</evidence>
<dbReference type="InterPro" id="IPR049201">
    <property type="entry name" value="DUF6867"/>
</dbReference>
<protein>
    <recommendedName>
        <fullName evidence="2">DUF6867 domain-containing protein</fullName>
    </recommendedName>
</protein>
<sequence length="115" mass="12969">MQGILYEEASSLTFVFVTLLLGGLGAWMTGRACAKTWRPRLVMAIYVAILSVGIRFIHFSIFGGTLLSPHYYIVDAIVLEAIAFAGFQFTRARQMATQYYWLYELTGPFSWKGRG</sequence>
<reference evidence="3 4" key="1">
    <citation type="submission" date="2017-12" db="EMBL/GenBank/DDBJ databases">
        <title>Anaerobic carbon monoxide metabolism by Pleomorphomonas carboxyditropha sp. nov., a new mesophilic hydrogenogenic carboxidotroph.</title>
        <authorList>
            <person name="Esquivel-Elizondo S."/>
            <person name="Krajmalnik-Brown R."/>
        </authorList>
    </citation>
    <scope>NUCLEOTIDE SEQUENCE [LARGE SCALE GENOMIC DNA]</scope>
    <source>
        <strain evidence="3 4">R5-392</strain>
    </source>
</reference>